<gene>
    <name evidence="6" type="ORF">RYJ27_11240</name>
</gene>
<feature type="region of interest" description="Disordered" evidence="4">
    <location>
        <begin position="407"/>
        <end position="427"/>
    </location>
</feature>
<evidence type="ECO:0000313" key="6">
    <source>
        <dbReference type="EMBL" id="WOQ69260.1"/>
    </source>
</evidence>
<reference evidence="6 7" key="1">
    <citation type="submission" date="2023-10" db="EMBL/GenBank/DDBJ databases">
        <title>Y20.</title>
        <authorList>
            <person name="Zhang G."/>
            <person name="Ding Y."/>
        </authorList>
    </citation>
    <scope>NUCLEOTIDE SEQUENCE [LARGE SCALE GENOMIC DNA]</scope>
    <source>
        <strain evidence="6 7">Y20</strain>
    </source>
</reference>
<protein>
    <submittedName>
        <fullName evidence="6">Helix-turn-helix transcriptional regulator</fullName>
    </submittedName>
</protein>
<dbReference type="EMBL" id="CP137080">
    <property type="protein sequence ID" value="WOQ69260.1"/>
    <property type="molecule type" value="Genomic_DNA"/>
</dbReference>
<feature type="compositionally biased region" description="Pro residues" evidence="4">
    <location>
        <begin position="1"/>
        <end position="10"/>
    </location>
</feature>
<dbReference type="InterPro" id="IPR000792">
    <property type="entry name" value="Tscrpt_reg_LuxR_C"/>
</dbReference>
<keyword evidence="3" id="KW-0804">Transcription</keyword>
<dbReference type="RefSeq" id="WP_330170391.1">
    <property type="nucleotide sequence ID" value="NZ_CP137080.1"/>
</dbReference>
<keyword evidence="1" id="KW-0805">Transcription regulation</keyword>
<dbReference type="PROSITE" id="PS50043">
    <property type="entry name" value="HTH_LUXR_2"/>
    <property type="match status" value="1"/>
</dbReference>
<dbReference type="PANTHER" id="PTHR44688:SF16">
    <property type="entry name" value="DNA-BINDING TRANSCRIPTIONAL ACTIVATOR DEVR_DOSR"/>
    <property type="match status" value="1"/>
</dbReference>
<dbReference type="AlphaFoldDB" id="A0AAU0MFE3"/>
<feature type="domain" description="HTH luxR-type" evidence="5">
    <location>
        <begin position="417"/>
        <end position="482"/>
    </location>
</feature>
<dbReference type="InterPro" id="IPR016032">
    <property type="entry name" value="Sig_transdc_resp-reg_C-effctor"/>
</dbReference>
<accession>A0AAU0MFE3</accession>
<evidence type="ECO:0000256" key="3">
    <source>
        <dbReference type="ARBA" id="ARBA00023163"/>
    </source>
</evidence>
<dbReference type="SMART" id="SM00421">
    <property type="entry name" value="HTH_LUXR"/>
    <property type="match status" value="1"/>
</dbReference>
<proteinExistence type="predicted"/>
<evidence type="ECO:0000256" key="4">
    <source>
        <dbReference type="SAM" id="MobiDB-lite"/>
    </source>
</evidence>
<dbReference type="SUPFAM" id="SSF46894">
    <property type="entry name" value="C-terminal effector domain of the bipartite response regulators"/>
    <property type="match status" value="1"/>
</dbReference>
<dbReference type="GO" id="GO:0003677">
    <property type="term" value="F:DNA binding"/>
    <property type="evidence" value="ECO:0007669"/>
    <property type="project" value="UniProtKB-KW"/>
</dbReference>
<keyword evidence="7" id="KW-1185">Reference proteome</keyword>
<organism evidence="6 7">
    <name type="scientific">Microbacterium limosum</name>
    <dbReference type="NCBI Taxonomy" id="3079935"/>
    <lineage>
        <taxon>Bacteria</taxon>
        <taxon>Bacillati</taxon>
        <taxon>Actinomycetota</taxon>
        <taxon>Actinomycetes</taxon>
        <taxon>Micrococcales</taxon>
        <taxon>Microbacteriaceae</taxon>
        <taxon>Microbacterium</taxon>
    </lineage>
</organism>
<dbReference type="Pfam" id="PF00196">
    <property type="entry name" value="GerE"/>
    <property type="match status" value="1"/>
</dbReference>
<name>A0AAU0MFE3_9MICO</name>
<sequence>MTTPSKSPPIPHDDDAAGGAVPALAPPSPRPRTALALYYGTDPHRLRASLARSVPTDALGRSTRHVLLALTGVPDPGDTDGILPRDEKIACAVRERARGRPGKALEILREHVAVQRASATVDDSDGWHPFLALLRGSTAMFAGDLVDAQAHLTRARMWHVAPELRIIHRHAHALSALLHAVVGNRAVALGELKTLDQVPVTGSWVEAEIAAAKSLCLSALEAGDIDRRTSPSMPLSDLRELWPFAALVYTQPHLEQGHFVDVEATLESIERAGWPGVDTSDGLPGSVVPLLRAGIARARGDLLGAARALGRADPRCGETRSARTLLLLDTGELGRARDSAEELLRRATGMRRIRLTALGILAACALRTKDSDAADHHLGALCSQSMPLSPSEFGLLPADVAAALDDRASSPTVESPGESNPGAVTPGERALLTLLETGATRAEIAAALFVSVNTVKTRLRLLYRKLGASSAAEALAHAHRRGDL</sequence>
<feature type="region of interest" description="Disordered" evidence="4">
    <location>
        <begin position="1"/>
        <end position="29"/>
    </location>
</feature>
<dbReference type="GO" id="GO:0006355">
    <property type="term" value="P:regulation of DNA-templated transcription"/>
    <property type="evidence" value="ECO:0007669"/>
    <property type="project" value="InterPro"/>
</dbReference>
<evidence type="ECO:0000313" key="7">
    <source>
        <dbReference type="Proteomes" id="UP001329313"/>
    </source>
</evidence>
<dbReference type="CDD" id="cd06170">
    <property type="entry name" value="LuxR_C_like"/>
    <property type="match status" value="1"/>
</dbReference>
<dbReference type="KEGG" id="mliy:RYJ27_11240"/>
<dbReference type="PRINTS" id="PR00038">
    <property type="entry name" value="HTHLUXR"/>
</dbReference>
<evidence type="ECO:0000259" key="5">
    <source>
        <dbReference type="PROSITE" id="PS50043"/>
    </source>
</evidence>
<dbReference type="Proteomes" id="UP001329313">
    <property type="component" value="Chromosome"/>
</dbReference>
<dbReference type="InterPro" id="IPR036388">
    <property type="entry name" value="WH-like_DNA-bd_sf"/>
</dbReference>
<dbReference type="Gene3D" id="1.10.10.10">
    <property type="entry name" value="Winged helix-like DNA-binding domain superfamily/Winged helix DNA-binding domain"/>
    <property type="match status" value="1"/>
</dbReference>
<dbReference type="PANTHER" id="PTHR44688">
    <property type="entry name" value="DNA-BINDING TRANSCRIPTIONAL ACTIVATOR DEVR_DOSR"/>
    <property type="match status" value="1"/>
</dbReference>
<keyword evidence="2" id="KW-0238">DNA-binding</keyword>
<evidence type="ECO:0000256" key="2">
    <source>
        <dbReference type="ARBA" id="ARBA00023125"/>
    </source>
</evidence>
<evidence type="ECO:0000256" key="1">
    <source>
        <dbReference type="ARBA" id="ARBA00023015"/>
    </source>
</evidence>